<gene>
    <name evidence="3" type="ORF">KCG35_05225</name>
</gene>
<dbReference type="PANTHER" id="PTHR30469">
    <property type="entry name" value="MULTIDRUG RESISTANCE PROTEIN MDTA"/>
    <property type="match status" value="1"/>
</dbReference>
<comment type="caution">
    <text evidence="3">The sequence shown here is derived from an EMBL/GenBank/DDBJ whole genome shotgun (WGS) entry which is preliminary data.</text>
</comment>
<evidence type="ECO:0000256" key="2">
    <source>
        <dbReference type="SAM" id="Phobius"/>
    </source>
</evidence>
<feature type="transmembrane region" description="Helical" evidence="2">
    <location>
        <begin position="14"/>
        <end position="35"/>
    </location>
</feature>
<proteinExistence type="predicted"/>
<name>A0ABS5Z8S6_9GAMM</name>
<keyword evidence="4" id="KW-1185">Reference proteome</keyword>
<sequence>MDENKTHNNIVKRFVIFSLLVGLTVGVIAVLKWTAKTPEHREQLPVITQVEVQQVQKQALSPVIELYGVLESPYEAELTAPVTAFVKTTQVREGDSVNQGDMLVQLDDRDLQLLLKQRLAEITDIEARIEAERLRYQVDQQRLKDEQMLLAIAERGVARQQSLRGRNAASETQLDEARRQFSQQALNVTNIHYQIADHPHRLSQLNAQLQRAQALRMQVELDIERSIVRSPYPAKIISLHTAPGARVITGKPLVTLYDAETIEVRAQIPSRYLADIQQAMDQKYAITGELALDNQLLPITLMRLAHAVRQGRGGLDAFFNIESTSLNLAIGRPIQLTIHLPPQDGVTALPPQAIYNDDMVYRVKEGILQGVAVKLLGRNKSVEGKSRVLIRSDALHAGDYVMTTHLPDAISGLHVRIVKRDRSGKRAP</sequence>
<evidence type="ECO:0000313" key="4">
    <source>
        <dbReference type="Proteomes" id="UP000690515"/>
    </source>
</evidence>
<evidence type="ECO:0000313" key="3">
    <source>
        <dbReference type="EMBL" id="MBU2710451.1"/>
    </source>
</evidence>
<evidence type="ECO:0000256" key="1">
    <source>
        <dbReference type="SAM" id="Coils"/>
    </source>
</evidence>
<keyword evidence="1" id="KW-0175">Coiled coil</keyword>
<keyword evidence="2" id="KW-0812">Transmembrane</keyword>
<dbReference type="EMBL" id="JAGSOY010000007">
    <property type="protein sequence ID" value="MBU2710451.1"/>
    <property type="molecule type" value="Genomic_DNA"/>
</dbReference>
<dbReference type="Gene3D" id="2.40.50.100">
    <property type="match status" value="1"/>
</dbReference>
<feature type="coiled-coil region" evidence="1">
    <location>
        <begin position="160"/>
        <end position="222"/>
    </location>
</feature>
<accession>A0ABS5Z8S6</accession>
<reference evidence="3 4" key="1">
    <citation type="submission" date="2021-04" db="EMBL/GenBank/DDBJ databases">
        <authorList>
            <person name="Pira H."/>
            <person name="Risdian C."/>
            <person name="Wink J."/>
        </authorList>
    </citation>
    <scope>NUCLEOTIDE SEQUENCE [LARGE SCALE GENOMIC DNA]</scope>
    <source>
        <strain evidence="3 4">WH53</strain>
    </source>
</reference>
<protein>
    <submittedName>
        <fullName evidence="3">HlyD family efflux transporter periplasmic adaptor subunit</fullName>
    </submittedName>
</protein>
<dbReference type="PANTHER" id="PTHR30469:SF12">
    <property type="entry name" value="MULTIDRUG RESISTANCE PROTEIN MDTA"/>
    <property type="match status" value="1"/>
</dbReference>
<dbReference type="Gene3D" id="2.40.30.170">
    <property type="match status" value="1"/>
</dbReference>
<dbReference type="SUPFAM" id="SSF111369">
    <property type="entry name" value="HlyD-like secretion proteins"/>
    <property type="match status" value="1"/>
</dbReference>
<keyword evidence="2" id="KW-0472">Membrane</keyword>
<keyword evidence="2" id="KW-1133">Transmembrane helix</keyword>
<dbReference type="Proteomes" id="UP000690515">
    <property type="component" value="Unassembled WGS sequence"/>
</dbReference>
<dbReference type="Gene3D" id="1.10.287.470">
    <property type="entry name" value="Helix hairpin bin"/>
    <property type="match status" value="1"/>
</dbReference>
<dbReference type="RefSeq" id="WP_215818614.1">
    <property type="nucleotide sequence ID" value="NZ_JAGSOY010000007.1"/>
</dbReference>
<organism evidence="3 4">
    <name type="scientific">Zooshikella harenae</name>
    <dbReference type="NCBI Taxonomy" id="2827238"/>
    <lineage>
        <taxon>Bacteria</taxon>
        <taxon>Pseudomonadati</taxon>
        <taxon>Pseudomonadota</taxon>
        <taxon>Gammaproteobacteria</taxon>
        <taxon>Oceanospirillales</taxon>
        <taxon>Zooshikellaceae</taxon>
        <taxon>Zooshikella</taxon>
    </lineage>
</organism>